<dbReference type="InterPro" id="IPR003953">
    <property type="entry name" value="FAD-dep_OxRdtase_2_FAD-bd"/>
</dbReference>
<feature type="domain" description="Glucose-methanol-choline oxidoreductase N-terminal" evidence="14">
    <location>
        <begin position="261"/>
        <end position="490"/>
    </location>
</feature>
<evidence type="ECO:0000256" key="10">
    <source>
        <dbReference type="ARBA" id="ARBA00023002"/>
    </source>
</evidence>
<dbReference type="Pfam" id="PF05199">
    <property type="entry name" value="GMC_oxred_C"/>
    <property type="match status" value="1"/>
</dbReference>
<dbReference type="SUPFAM" id="SSF51905">
    <property type="entry name" value="FAD/NAD(P)-binding domain"/>
    <property type="match status" value="1"/>
</dbReference>
<dbReference type="InterPro" id="IPR000172">
    <property type="entry name" value="GMC_OxRdtase_N"/>
</dbReference>
<dbReference type="EC" id="1.1.3.20" evidence="5 12"/>
<comment type="subcellular location">
    <subcellularLocation>
        <location evidence="3">Membrane</location>
    </subcellularLocation>
</comment>
<dbReference type="GO" id="GO:0050660">
    <property type="term" value="F:flavin adenine dinucleotide binding"/>
    <property type="evidence" value="ECO:0007669"/>
    <property type="project" value="InterPro"/>
</dbReference>
<evidence type="ECO:0000256" key="3">
    <source>
        <dbReference type="ARBA" id="ARBA00004370"/>
    </source>
</evidence>
<evidence type="ECO:0000256" key="5">
    <source>
        <dbReference type="ARBA" id="ARBA00013125"/>
    </source>
</evidence>
<evidence type="ECO:0000256" key="12">
    <source>
        <dbReference type="PIRNR" id="PIRNR028937"/>
    </source>
</evidence>
<protein>
    <recommendedName>
        <fullName evidence="5 12">Long-chain-alcohol oxidase</fullName>
        <ecNumber evidence="5 12">1.1.3.20</ecNumber>
    </recommendedName>
</protein>
<evidence type="ECO:0000256" key="1">
    <source>
        <dbReference type="ARBA" id="ARBA00000920"/>
    </source>
</evidence>
<dbReference type="Pfam" id="PF00890">
    <property type="entry name" value="FAD_binding_2"/>
    <property type="match status" value="1"/>
</dbReference>
<dbReference type="PIRSF" id="PIRSF028937">
    <property type="entry name" value="Lg_Ch_AO"/>
    <property type="match status" value="1"/>
</dbReference>
<evidence type="ECO:0000256" key="7">
    <source>
        <dbReference type="ARBA" id="ARBA00022692"/>
    </source>
</evidence>
<comment type="function">
    <text evidence="2">Long-chain fatty alcohol oxidase involved in the omega-oxidation pathway of lipid degradation.</text>
</comment>
<proteinExistence type="inferred from homology"/>
<keyword evidence="6" id="KW-0285">Flavoprotein</keyword>
<evidence type="ECO:0000256" key="11">
    <source>
        <dbReference type="ARBA" id="ARBA00023136"/>
    </source>
</evidence>
<evidence type="ECO:0000256" key="2">
    <source>
        <dbReference type="ARBA" id="ARBA00003842"/>
    </source>
</evidence>
<dbReference type="AlphaFoldDB" id="A0A0B7KH86"/>
<evidence type="ECO:0000256" key="6">
    <source>
        <dbReference type="ARBA" id="ARBA00022630"/>
    </source>
</evidence>
<evidence type="ECO:0000256" key="9">
    <source>
        <dbReference type="ARBA" id="ARBA00022989"/>
    </source>
</evidence>
<reference evidence="17" key="1">
    <citation type="submission" date="2015-01" db="EMBL/GenBank/DDBJ databases">
        <authorList>
            <person name="Durling Mikael"/>
        </authorList>
    </citation>
    <scope>NUCLEOTIDE SEQUENCE</scope>
</reference>
<organism evidence="17">
    <name type="scientific">Bionectria ochroleuca</name>
    <name type="common">Gliocladium roseum</name>
    <dbReference type="NCBI Taxonomy" id="29856"/>
    <lineage>
        <taxon>Eukaryota</taxon>
        <taxon>Fungi</taxon>
        <taxon>Dikarya</taxon>
        <taxon>Ascomycota</taxon>
        <taxon>Pezizomycotina</taxon>
        <taxon>Sordariomycetes</taxon>
        <taxon>Hypocreomycetidae</taxon>
        <taxon>Hypocreales</taxon>
        <taxon>Bionectriaceae</taxon>
        <taxon>Clonostachys</taxon>
    </lineage>
</organism>
<feature type="domain" description="Glucose-methanol-choline oxidoreductase C-terminal" evidence="16">
    <location>
        <begin position="571"/>
        <end position="718"/>
    </location>
</feature>
<feature type="active site" description="Proton acceptor" evidence="13">
    <location>
        <position position="666"/>
    </location>
</feature>
<dbReference type="GO" id="GO:0016020">
    <property type="term" value="C:membrane"/>
    <property type="evidence" value="ECO:0007669"/>
    <property type="project" value="UniProtKB-SubCell"/>
</dbReference>
<accession>A0A0B7KH86</accession>
<evidence type="ECO:0000259" key="15">
    <source>
        <dbReference type="Pfam" id="PF00890"/>
    </source>
</evidence>
<evidence type="ECO:0000256" key="8">
    <source>
        <dbReference type="ARBA" id="ARBA00022827"/>
    </source>
</evidence>
<dbReference type="InterPro" id="IPR007867">
    <property type="entry name" value="GMC_OxRtase_C"/>
</dbReference>
<name>A0A0B7KH86_BIOOC</name>
<dbReference type="Gene3D" id="3.50.50.60">
    <property type="entry name" value="FAD/NAD(P)-binding domain"/>
    <property type="match status" value="2"/>
</dbReference>
<keyword evidence="7" id="KW-0812">Transmembrane</keyword>
<dbReference type="InterPro" id="IPR012400">
    <property type="entry name" value="Long_Oxdase"/>
</dbReference>
<evidence type="ECO:0000256" key="13">
    <source>
        <dbReference type="PIRSR" id="PIRSR028937-1"/>
    </source>
</evidence>
<dbReference type="GO" id="GO:0046577">
    <property type="term" value="F:long-chain-alcohol oxidase activity"/>
    <property type="evidence" value="ECO:0007669"/>
    <property type="project" value="UniProtKB-EC"/>
</dbReference>
<evidence type="ECO:0000256" key="4">
    <source>
        <dbReference type="ARBA" id="ARBA00010790"/>
    </source>
</evidence>
<keyword evidence="9" id="KW-1133">Transmembrane helix</keyword>
<comment type="catalytic activity">
    <reaction evidence="1 12">
        <text>a long-chain primary fatty alcohol + O2 = a long-chain fatty aldehyde + H2O2</text>
        <dbReference type="Rhea" id="RHEA:22756"/>
        <dbReference type="ChEBI" id="CHEBI:15379"/>
        <dbReference type="ChEBI" id="CHEBI:16240"/>
        <dbReference type="ChEBI" id="CHEBI:17176"/>
        <dbReference type="ChEBI" id="CHEBI:77396"/>
        <dbReference type="EC" id="1.1.3.20"/>
    </reaction>
</comment>
<dbReference type="PANTHER" id="PTHR46056:SF12">
    <property type="entry name" value="LONG-CHAIN-ALCOHOL OXIDASE"/>
    <property type="match status" value="1"/>
</dbReference>
<feature type="domain" description="FAD-dependent oxidoreductase 2 FAD-binding" evidence="15">
    <location>
        <begin position="215"/>
        <end position="249"/>
    </location>
</feature>
<sequence>MASSVASSGPASAFNDTHWDVLFKLLDAVVPPVVVVAGDSSDSHSSAITISEAEFAKLYNDLQSDVKDPPSAEAFREYLAARASQNGDFVKTVKDMIDGLSPSVCGQLRFILGAMGSRLGGLISTGYFVPFDKQPAHIREAILQSWSTSWFSLWPMLARTFLIMAKACWARSTPLLEELTHYQSAVQSPKVQAGSAHNFNFMQFSASEPPVVETDVVIVGSGCGGGVCAKVLAEAGHRVLVVDRGYYFQPESLPMKAALVDQVLQAGGGLTTVDGSTMVIAGSSWGGGGSINWSVSLQTPDEIRQEWARDGLPVFTSTEYQESLDRVCAVMGVNDKHNNFNFANKLIKEGAESLGWRFKVCPQNTAGHEEHSCGASCGMGCREGKKQGPAVSWLPLAAKSGARFIEGFDVSKITFDDRNGLKEATGIEGTWTSRDASGTPFSREGRTRQSIQIKAKKVIVAGGAVNSPVLLQKSGLKNPNIGKHLKLHPCACFTAAFKEEVKPWEGPIATVVLTEFDNEDKKGYGPRVYSTAMHTLVGMLQLPWKNGTQYKVDALKYPHLVGYVAITRDYSSGSITPEPTDGSPVINYTPSPADCKHILIGLIATAKLCYLRGAIELAPDVAGVPPFRSQTPAAERSLSDAEFVQWLKQLETTGVHPRDSMFQSAHQMGSCRMGATAEAGVVDQTGKAWEAENLYLADSSIFPSAGGVNPMITTMAIADRVAQSVAAGL</sequence>
<evidence type="ECO:0000259" key="14">
    <source>
        <dbReference type="Pfam" id="PF00732"/>
    </source>
</evidence>
<dbReference type="EMBL" id="CDPU01000040">
    <property type="protein sequence ID" value="CEO54081.1"/>
    <property type="molecule type" value="Genomic_DNA"/>
</dbReference>
<keyword evidence="10 12" id="KW-0560">Oxidoreductase</keyword>
<evidence type="ECO:0000313" key="17">
    <source>
        <dbReference type="EMBL" id="CEO54081.1"/>
    </source>
</evidence>
<dbReference type="InterPro" id="IPR036188">
    <property type="entry name" value="FAD/NAD-bd_sf"/>
</dbReference>
<evidence type="ECO:0000259" key="16">
    <source>
        <dbReference type="Pfam" id="PF05199"/>
    </source>
</evidence>
<gene>
    <name evidence="17" type="ORF">BN869_000010139_1</name>
</gene>
<keyword evidence="11" id="KW-0472">Membrane</keyword>
<dbReference type="Pfam" id="PF00732">
    <property type="entry name" value="GMC_oxred_N"/>
    <property type="match status" value="1"/>
</dbReference>
<dbReference type="PANTHER" id="PTHR46056">
    <property type="entry name" value="LONG-CHAIN-ALCOHOL OXIDASE"/>
    <property type="match status" value="1"/>
</dbReference>
<comment type="similarity">
    <text evidence="4 12">Belongs to the GMC oxidoreductase family.</text>
</comment>
<keyword evidence="8" id="KW-0274">FAD</keyword>